<keyword evidence="1" id="KW-0472">Membrane</keyword>
<sequence>MSVAPDARLPDVGDAPVHRGAVAQRYSSRLGERGAPWQQTLISGLLFVPIVAWWPTSLLLFRFDPTHSMKVIERVAYVEAHGPSMSLQLRWVLTVLIAVYFVAVIVIWARSRTRALVALPVAAIGAAVFWGGQVPYLVTEGSNFATTLARWAPLAVSLMIVAWSIARRRHLWWLMGIPVIVYVAVVAAQFRQIGPTDVVIKSLGVEQGINSPFWPSTHETYGDLVDLIAGIVALWAIDAGFGAVFSRRSRDQGFIQA</sequence>
<feature type="transmembrane region" description="Helical" evidence="1">
    <location>
        <begin position="171"/>
        <end position="190"/>
    </location>
</feature>
<evidence type="ECO:0000256" key="1">
    <source>
        <dbReference type="SAM" id="Phobius"/>
    </source>
</evidence>
<reference evidence="2 3" key="2">
    <citation type="journal article" date="2010" name="Stand. Genomic Sci.">
        <title>Complete genome sequence of Gordonia bronchialis type strain (3410).</title>
        <authorList>
            <person name="Ivanova N."/>
            <person name="Sikorski J."/>
            <person name="Jando M."/>
            <person name="Lapidus A."/>
            <person name="Nolan M."/>
            <person name="Lucas S."/>
            <person name="Del Rio T.G."/>
            <person name="Tice H."/>
            <person name="Copeland A."/>
            <person name="Cheng J.F."/>
            <person name="Chen F."/>
            <person name="Bruce D."/>
            <person name="Goodwin L."/>
            <person name="Pitluck S."/>
            <person name="Mavromatis K."/>
            <person name="Ovchinnikova G."/>
            <person name="Pati A."/>
            <person name="Chen A."/>
            <person name="Palaniappan K."/>
            <person name="Land M."/>
            <person name="Hauser L."/>
            <person name="Chang Y.J."/>
            <person name="Jeffries C.D."/>
            <person name="Chain P."/>
            <person name="Saunders E."/>
            <person name="Han C."/>
            <person name="Detter J.C."/>
            <person name="Brettin T."/>
            <person name="Rohde M."/>
            <person name="Goker M."/>
            <person name="Bristow J."/>
            <person name="Eisen J.A."/>
            <person name="Markowitz V."/>
            <person name="Hugenholtz P."/>
            <person name="Klenk H.P."/>
            <person name="Kyrpides N.C."/>
        </authorList>
    </citation>
    <scope>NUCLEOTIDE SEQUENCE [LARGE SCALE GENOMIC DNA]</scope>
    <source>
        <strain evidence="3">ATCC 25592 / DSM 43247 / BCRC 13721 / JCM 3198 / KCTC 3076 / NBRC 16047 / NCTC 10667</strain>
    </source>
</reference>
<keyword evidence="1" id="KW-1133">Transmembrane helix</keyword>
<dbReference type="HOGENOM" id="CLU_1178872_0_0_11"/>
<dbReference type="OrthoDB" id="4379482at2"/>
<evidence type="ECO:0000313" key="2">
    <source>
        <dbReference type="EMBL" id="ACY23180.1"/>
    </source>
</evidence>
<accession>D0L427</accession>
<dbReference type="Proteomes" id="UP000001219">
    <property type="component" value="Chromosome"/>
</dbReference>
<feature type="transmembrane region" description="Helical" evidence="1">
    <location>
        <begin position="41"/>
        <end position="61"/>
    </location>
</feature>
<proteinExistence type="predicted"/>
<keyword evidence="3" id="KW-1185">Reference proteome</keyword>
<feature type="transmembrane region" description="Helical" evidence="1">
    <location>
        <begin position="116"/>
        <end position="136"/>
    </location>
</feature>
<dbReference type="KEGG" id="gbr:Gbro_4010"/>
<feature type="transmembrane region" description="Helical" evidence="1">
    <location>
        <begin position="148"/>
        <end position="166"/>
    </location>
</feature>
<dbReference type="RefSeq" id="WP_012835683.1">
    <property type="nucleotide sequence ID" value="NC_013441.1"/>
</dbReference>
<gene>
    <name evidence="2" type="ordered locus">Gbro_4010</name>
</gene>
<protein>
    <submittedName>
        <fullName evidence="2">Uncharacterized protein</fullName>
    </submittedName>
</protein>
<reference evidence="3" key="1">
    <citation type="submission" date="2009-10" db="EMBL/GenBank/DDBJ databases">
        <title>The complete chromosome of Gordonia bronchialis DSM 43247.</title>
        <authorList>
            <consortium name="US DOE Joint Genome Institute (JGI-PGF)"/>
            <person name="Lucas S."/>
            <person name="Copeland A."/>
            <person name="Lapidus A."/>
            <person name="Glavina del Rio T."/>
            <person name="Dalin E."/>
            <person name="Tice H."/>
            <person name="Bruce D."/>
            <person name="Goodwin L."/>
            <person name="Pitluck S."/>
            <person name="Kyrpides N."/>
            <person name="Mavromatis K."/>
            <person name="Ivanova N."/>
            <person name="Ovchinnikova G."/>
            <person name="Saunders E."/>
            <person name="Brettin T."/>
            <person name="Detter J.C."/>
            <person name="Han C."/>
            <person name="Larimer F."/>
            <person name="Land M."/>
            <person name="Hauser L."/>
            <person name="Markowitz V."/>
            <person name="Cheng J.-F."/>
            <person name="Hugenholtz P."/>
            <person name="Woyke T."/>
            <person name="Wu D."/>
            <person name="Jando M."/>
            <person name="Schneider S."/>
            <person name="Goeker M."/>
            <person name="Klenk H.-P."/>
            <person name="Eisen J.A."/>
        </authorList>
    </citation>
    <scope>NUCLEOTIDE SEQUENCE [LARGE SCALE GENOMIC DNA]</scope>
    <source>
        <strain evidence="3">ATCC 25592 / DSM 43247 / BCRC 13721 / JCM 3198 / KCTC 3076 / NBRC 16047 / NCTC 10667</strain>
    </source>
</reference>
<dbReference type="eggNOG" id="ENOG5031VQ5">
    <property type="taxonomic scope" value="Bacteria"/>
</dbReference>
<keyword evidence="1" id="KW-0812">Transmembrane</keyword>
<name>D0L427_GORB4</name>
<feature type="transmembrane region" description="Helical" evidence="1">
    <location>
        <begin position="224"/>
        <end position="245"/>
    </location>
</feature>
<dbReference type="EMBL" id="CP001802">
    <property type="protein sequence ID" value="ACY23180.1"/>
    <property type="molecule type" value="Genomic_DNA"/>
</dbReference>
<organism evidence="2 3">
    <name type="scientific">Gordonia bronchialis (strain ATCC 25592 / DSM 43247 / BCRC 13721 / JCM 3198 / KCTC 3076 / NBRC 16047 / NCTC 10667)</name>
    <name type="common">Rhodococcus bronchialis</name>
    <dbReference type="NCBI Taxonomy" id="526226"/>
    <lineage>
        <taxon>Bacteria</taxon>
        <taxon>Bacillati</taxon>
        <taxon>Actinomycetota</taxon>
        <taxon>Actinomycetes</taxon>
        <taxon>Mycobacteriales</taxon>
        <taxon>Gordoniaceae</taxon>
        <taxon>Gordonia</taxon>
    </lineage>
</organism>
<dbReference type="AlphaFoldDB" id="D0L427"/>
<evidence type="ECO:0000313" key="3">
    <source>
        <dbReference type="Proteomes" id="UP000001219"/>
    </source>
</evidence>
<feature type="transmembrane region" description="Helical" evidence="1">
    <location>
        <begin position="91"/>
        <end position="109"/>
    </location>
</feature>